<dbReference type="EMBL" id="SNRW01008562">
    <property type="protein sequence ID" value="KAA6379335.1"/>
    <property type="molecule type" value="Genomic_DNA"/>
</dbReference>
<accession>A0A5J4V9Y4</accession>
<name>A0A5J4V9Y4_9EUKA</name>
<sequence length="1384" mass="155303">MRAELWGASASLIQCEGLERSIISGLRVSGCKSEFGICNGAAFEVTLGSLILIDIKVERVIMIQNENENERNSDINEKNKILGLIIMKENAKLLSLEKCIISNISIYNKGSIILMNGGLNLKLEIKDSNFIQESNAPWSGSAIRYIPTNYGQILDVDGAIFKGFTANNQYNSQGGAIYIDMKQFDIAIQFRRCVFAQNSALNGGTNIFIAYKQSSQRARLESFLGCYACAYSSVDQEKSFCYTIGNDNEVFIDERDSLQSSFFRQQSNDGVWYIGNVEGNHTYNPIIKCGIPTNPLETIQFCEGIFNSPQIIVPINLAGSLNIVGYGSLITEIGAYKNIENVLIQGQYGQSVIIERLRMTLSYNSPQSGFVNVQGSNAGLILSEVRVRGHLGTEPPSSTLEPKYLFHSTGIVYLEDVIIENIFLKTGSIILAEQVRKSIEQASAGIKWLGLRSSGIYGCYFNEITTNESRIISILDSSLSSNSISTQNNKLQSNADSQSFIIHDSIFSSCVTSVNVADTQTKGGILHLLSNGIKVDIISCEFRRCKVLGRNMIYIGWTGEDSNDSAVKTIMISDTIFTGCSSLIPGMRVVSQGIFNPQKYFMMRESNTNQPNAEQNELYSDEKATYDEVYKHGLVYLESLTEGDKSGISSSQFDIYGIFVAGCHSAIGSGLTAIKVTLYITESTFITPMCYSNVIYLNQTRGRIQSCYFKGRNSTYRDPILQIDSEGIIDDTWALCPGQSSYYSSTTHGLVYLTKGSYEIESDQFEQSQVGALKVDTADVVMNNVSFIEPKLGDEALYDGGQNLVVCIGKSRLEVVDATINGYSEDNCSYRTNQIEEYFRIQKNDNSACILNILKDGLCQLRVTYKWELPQAPTAVLEKVRLVINLKDEEEPFKFEVEGNNFVPLIFTIMIDQLRLKTKDEIHDEVEKNKEEKKKYEQNNTLFDSIQTIQHKIINKNENEEKRNKFFHFTNQQFENSFQTNEVDYPRDSDGRIAWPPQDATQVPFLVLASVHGTKRASFSMKDISWLDSRTSYYGILVSNDGNRFTGENGEEGKELLLDIDVKYGEQFINLIDIFPSKTWIYLMIVGIFIIIIVILLITLIIMYLKWAEIKKALLSRGSIQKIINQEDELEEQVLEIEEQEKKKQELKKQKKLIKKLTQKKSHLDILMPYEEVQPVIRLHGTNDDIFSDMTGFAKDGKFPQEDGYIGTQQTSLYTPGLELRSGSCSPSLYAYAQNLQAKLDDYESQNSRMVSPGLEQPLKGQKVLIEMPVIEEGTLNQQITEYFINSKPVTIDFSSIPSDDPQLQGINWGVCGPPATIGLAQQGVEFPPQEILDLQKRQEQLLSRTSTGYTQSQSWINLQSPSSSLERPFSSQGSEAINHTLQF</sequence>
<evidence type="ECO:0000256" key="1">
    <source>
        <dbReference type="SAM" id="Coils"/>
    </source>
</evidence>
<keyword evidence="3" id="KW-0812">Transmembrane</keyword>
<feature type="transmembrane region" description="Helical" evidence="3">
    <location>
        <begin position="1080"/>
        <end position="1105"/>
    </location>
</feature>
<evidence type="ECO:0000313" key="4">
    <source>
        <dbReference type="EMBL" id="KAA6379335.1"/>
    </source>
</evidence>
<protein>
    <submittedName>
        <fullName evidence="4">Uncharacterized protein</fullName>
    </submittedName>
</protein>
<evidence type="ECO:0000256" key="3">
    <source>
        <dbReference type="SAM" id="Phobius"/>
    </source>
</evidence>
<feature type="region of interest" description="Disordered" evidence="2">
    <location>
        <begin position="1365"/>
        <end position="1384"/>
    </location>
</feature>
<gene>
    <name evidence="4" type="ORF">EZS28_025138</name>
</gene>
<feature type="non-terminal residue" evidence="4">
    <location>
        <position position="1"/>
    </location>
</feature>
<reference evidence="4 5" key="1">
    <citation type="submission" date="2019-03" db="EMBL/GenBank/DDBJ databases">
        <title>Single cell metagenomics reveals metabolic interactions within the superorganism composed of flagellate Streblomastix strix and complex community of Bacteroidetes bacteria on its surface.</title>
        <authorList>
            <person name="Treitli S.C."/>
            <person name="Kolisko M."/>
            <person name="Husnik F."/>
            <person name="Keeling P."/>
            <person name="Hampl V."/>
        </authorList>
    </citation>
    <scope>NUCLEOTIDE SEQUENCE [LARGE SCALE GENOMIC DNA]</scope>
    <source>
        <strain evidence="4">ST1C</strain>
    </source>
</reference>
<keyword evidence="3" id="KW-0472">Membrane</keyword>
<evidence type="ECO:0000256" key="2">
    <source>
        <dbReference type="SAM" id="MobiDB-lite"/>
    </source>
</evidence>
<organism evidence="4 5">
    <name type="scientific">Streblomastix strix</name>
    <dbReference type="NCBI Taxonomy" id="222440"/>
    <lineage>
        <taxon>Eukaryota</taxon>
        <taxon>Metamonada</taxon>
        <taxon>Preaxostyla</taxon>
        <taxon>Oxymonadida</taxon>
        <taxon>Streblomastigidae</taxon>
        <taxon>Streblomastix</taxon>
    </lineage>
</organism>
<evidence type="ECO:0000313" key="5">
    <source>
        <dbReference type="Proteomes" id="UP000324800"/>
    </source>
</evidence>
<dbReference type="Proteomes" id="UP000324800">
    <property type="component" value="Unassembled WGS sequence"/>
</dbReference>
<keyword evidence="3" id="KW-1133">Transmembrane helix</keyword>
<feature type="compositionally biased region" description="Polar residues" evidence="2">
    <location>
        <begin position="1373"/>
        <end position="1384"/>
    </location>
</feature>
<comment type="caution">
    <text evidence="4">The sequence shown here is derived from an EMBL/GenBank/DDBJ whole genome shotgun (WGS) entry which is preliminary data.</text>
</comment>
<feature type="coiled-coil region" evidence="1">
    <location>
        <begin position="1120"/>
        <end position="1160"/>
    </location>
</feature>
<keyword evidence="1" id="KW-0175">Coiled coil</keyword>
<proteinExistence type="predicted"/>